<feature type="transmembrane region" description="Helical" evidence="1">
    <location>
        <begin position="44"/>
        <end position="62"/>
    </location>
</feature>
<dbReference type="EMBL" id="KV784370">
    <property type="protein sequence ID" value="OEU10948.1"/>
    <property type="molecule type" value="Genomic_DNA"/>
</dbReference>
<reference evidence="2 3" key="1">
    <citation type="submission" date="2016-09" db="EMBL/GenBank/DDBJ databases">
        <title>Extensive genetic diversity and differential bi-allelic expression allows diatom success in the polar Southern Ocean.</title>
        <authorList>
            <consortium name="DOE Joint Genome Institute"/>
            <person name="Mock T."/>
            <person name="Otillar R.P."/>
            <person name="Strauss J."/>
            <person name="Dupont C."/>
            <person name="Frickenhaus S."/>
            <person name="Maumus F."/>
            <person name="Mcmullan M."/>
            <person name="Sanges R."/>
            <person name="Schmutz J."/>
            <person name="Toseland A."/>
            <person name="Valas R."/>
            <person name="Veluchamy A."/>
            <person name="Ward B.J."/>
            <person name="Allen A."/>
            <person name="Barry K."/>
            <person name="Falciatore A."/>
            <person name="Ferrante M."/>
            <person name="Fortunato A.E."/>
            <person name="Gloeckner G."/>
            <person name="Gruber A."/>
            <person name="Hipkin R."/>
            <person name="Janech M."/>
            <person name="Kroth P."/>
            <person name="Leese F."/>
            <person name="Lindquist E."/>
            <person name="Lyon B.R."/>
            <person name="Martin J."/>
            <person name="Mayer C."/>
            <person name="Parker M."/>
            <person name="Quesneville H."/>
            <person name="Raymond J."/>
            <person name="Uhlig C."/>
            <person name="Valentin K.U."/>
            <person name="Worden A.Z."/>
            <person name="Armbrust E.V."/>
            <person name="Bowler C."/>
            <person name="Green B."/>
            <person name="Moulton V."/>
            <person name="Van Oosterhout C."/>
            <person name="Grigoriev I."/>
        </authorList>
    </citation>
    <scope>NUCLEOTIDE SEQUENCE [LARGE SCALE GENOMIC DNA]</scope>
    <source>
        <strain evidence="2 3">CCMP1102</strain>
    </source>
</reference>
<keyword evidence="1" id="KW-0472">Membrane</keyword>
<accession>A0A1E7EY41</accession>
<evidence type="ECO:0000313" key="3">
    <source>
        <dbReference type="Proteomes" id="UP000095751"/>
    </source>
</evidence>
<proteinExistence type="predicted"/>
<evidence type="ECO:0000313" key="2">
    <source>
        <dbReference type="EMBL" id="OEU10948.1"/>
    </source>
</evidence>
<protein>
    <recommendedName>
        <fullName evidence="4">PSII 6.1 kDa protein</fullName>
    </recommendedName>
</protein>
<dbReference type="OrthoDB" id="41088at2759"/>
<feature type="transmembrane region" description="Helical" evidence="1">
    <location>
        <begin position="12"/>
        <end position="32"/>
    </location>
</feature>
<organism evidence="2 3">
    <name type="scientific">Fragilariopsis cylindrus CCMP1102</name>
    <dbReference type="NCBI Taxonomy" id="635003"/>
    <lineage>
        <taxon>Eukaryota</taxon>
        <taxon>Sar</taxon>
        <taxon>Stramenopiles</taxon>
        <taxon>Ochrophyta</taxon>
        <taxon>Bacillariophyta</taxon>
        <taxon>Bacillariophyceae</taxon>
        <taxon>Bacillariophycidae</taxon>
        <taxon>Bacillariales</taxon>
        <taxon>Bacillariaceae</taxon>
        <taxon>Fragilariopsis</taxon>
    </lineage>
</organism>
<evidence type="ECO:0008006" key="4">
    <source>
        <dbReference type="Google" id="ProtNLM"/>
    </source>
</evidence>
<evidence type="ECO:0000256" key="1">
    <source>
        <dbReference type="SAM" id="Phobius"/>
    </source>
</evidence>
<keyword evidence="1" id="KW-0812">Transmembrane</keyword>
<keyword evidence="3" id="KW-1185">Reference proteome</keyword>
<dbReference type="KEGG" id="fcy:FRACYDRAFT_220117"/>
<gene>
    <name evidence="2" type="ORF">FRACYDRAFT_220117</name>
</gene>
<name>A0A1E7EY41_9STRA</name>
<dbReference type="Proteomes" id="UP000095751">
    <property type="component" value="Unassembled WGS sequence"/>
</dbReference>
<dbReference type="CDD" id="cd23696">
    <property type="entry name" value="PsbW"/>
    <property type="match status" value="1"/>
</dbReference>
<sequence>MASQSPELRKGLIATVAAAVPTVFTSVAAMATDGTNEWFGVDDTRLLAVLFVVHWAILTLWLQQYGNADEEEDFFGEIDYTGVRKKNP</sequence>
<keyword evidence="1" id="KW-1133">Transmembrane helix</keyword>
<dbReference type="AlphaFoldDB" id="A0A1E7EY41"/>
<dbReference type="InParanoid" id="A0A1E7EY41"/>